<comment type="caution">
    <text evidence="1">The sequence shown here is derived from an EMBL/GenBank/DDBJ whole genome shotgun (WGS) entry which is preliminary data.</text>
</comment>
<sequence>MKNYKTLIMAALWSIACEKKPEMITPVPEPSVAEEKTLQKAPVLKEETFGSCEEMMTALVKSSNASSLKTFKDVKIRIEEATSEKIIIELYVTNNISEDSSVKKMADHAVGWLEFFPATKKLQDITFDPEEPEILTYDHFLIEKTEITKLCGSVEK</sequence>
<evidence type="ECO:0000313" key="2">
    <source>
        <dbReference type="Proteomes" id="UP000037953"/>
    </source>
</evidence>
<dbReference type="EMBL" id="LJOD01000015">
    <property type="protein sequence ID" value="KPE49720.1"/>
    <property type="molecule type" value="Genomic_DNA"/>
</dbReference>
<evidence type="ECO:0008006" key="3">
    <source>
        <dbReference type="Google" id="ProtNLM"/>
    </source>
</evidence>
<reference evidence="1 2" key="1">
    <citation type="journal article" date="2015" name="Genom Data">
        <title>Draft genome sequence of a multidrug-resistant Chryseobacterium indologenes isolate from Malaysia.</title>
        <authorList>
            <person name="Yu C.Y."/>
            <person name="Ang G.Y."/>
            <person name="Cheng H.J."/>
            <person name="Cheong Y.M."/>
            <person name="Yin W.F."/>
            <person name="Chan K.G."/>
        </authorList>
    </citation>
    <scope>NUCLEOTIDE SEQUENCE [LARGE SCALE GENOMIC DNA]</scope>
    <source>
        <strain evidence="1 2">CI_885</strain>
    </source>
</reference>
<proteinExistence type="predicted"/>
<dbReference type="PATRIC" id="fig|253.9.peg.1649"/>
<organism evidence="1 2">
    <name type="scientific">Chryseobacterium indologenes</name>
    <name type="common">Flavobacterium indologenes</name>
    <dbReference type="NCBI Taxonomy" id="253"/>
    <lineage>
        <taxon>Bacteria</taxon>
        <taxon>Pseudomonadati</taxon>
        <taxon>Bacteroidota</taxon>
        <taxon>Flavobacteriia</taxon>
        <taxon>Flavobacteriales</taxon>
        <taxon>Weeksellaceae</taxon>
        <taxon>Chryseobacterium group</taxon>
        <taxon>Chryseobacterium</taxon>
    </lineage>
</organism>
<evidence type="ECO:0000313" key="1">
    <source>
        <dbReference type="EMBL" id="KPE49720.1"/>
    </source>
</evidence>
<gene>
    <name evidence="1" type="ORF">AOB46_18470</name>
</gene>
<dbReference type="AlphaFoldDB" id="A0A0N0ZSS2"/>
<dbReference type="PROSITE" id="PS51257">
    <property type="entry name" value="PROKAR_LIPOPROTEIN"/>
    <property type="match status" value="1"/>
</dbReference>
<protein>
    <recommendedName>
        <fullName evidence="3">Lipoprotein</fullName>
    </recommendedName>
</protein>
<reference evidence="2" key="2">
    <citation type="submission" date="2015-09" db="EMBL/GenBank/DDBJ databases">
        <title>Draft genome sequence of a multidrug-resistant Chryseobacterium indologenes isolate from Malaysia.</title>
        <authorList>
            <person name="Yu C.Y."/>
            <person name="Ang G.Y."/>
            <person name="Chan K.-G."/>
        </authorList>
    </citation>
    <scope>NUCLEOTIDE SEQUENCE [LARGE SCALE GENOMIC DNA]</scope>
    <source>
        <strain evidence="2">CI_885</strain>
    </source>
</reference>
<name>A0A0N0ZSS2_CHRID</name>
<accession>A0A0N0ZSS2</accession>
<dbReference type="Proteomes" id="UP000037953">
    <property type="component" value="Unassembled WGS sequence"/>
</dbReference>